<comment type="caution">
    <text evidence="4">The sequence shown here is derived from an EMBL/GenBank/DDBJ whole genome shotgun (WGS) entry which is preliminary data.</text>
</comment>
<dbReference type="InterPro" id="IPR000683">
    <property type="entry name" value="Gfo/Idh/MocA-like_OxRdtase_N"/>
</dbReference>
<evidence type="ECO:0000313" key="4">
    <source>
        <dbReference type="EMBL" id="OGG47922.1"/>
    </source>
</evidence>
<accession>A0A1F6CG97</accession>
<dbReference type="SUPFAM" id="SSF55347">
    <property type="entry name" value="Glyceraldehyde-3-phosphate dehydrogenase-like, C-terminal domain"/>
    <property type="match status" value="1"/>
</dbReference>
<name>A0A1F6CG97_HANXR</name>
<dbReference type="Pfam" id="PF01408">
    <property type="entry name" value="GFO_IDH_MocA"/>
    <property type="match status" value="1"/>
</dbReference>
<sequence>MPDPSKVRVAMIGAGSMANNVHYPSLASFDDAEIAAICDLDEKRLNATADKYHVSKRYADYRKMVEEIAPDAVYVIGQPHYMYDIWVWCLRQGLNLYIEKPMGLTIHQARMLAHLAEKHNCITQVSFQRRTCPMVVKLRDECLKRGPIAHAVCRFYKYQTSPELRTYDHMMGDGVHALDTLRWMCGGEVVGVRSLTKRVQVPDINLITALLEFDTGAIGVMLNSWMSGRRIFDVEMHAPGVCAEAEHEGKGYLYADNDTKGVEYDTREVAGSGQLFVYGGFRAKNRDFIDAVKNRTQPGSNFSDAIKTMEVAEKILAQALMEGR</sequence>
<evidence type="ECO:0000259" key="3">
    <source>
        <dbReference type="Pfam" id="PF22725"/>
    </source>
</evidence>
<proteinExistence type="predicted"/>
<gene>
    <name evidence="4" type="ORF">A3F84_11940</name>
</gene>
<feature type="domain" description="GFO/IDH/MocA-like oxidoreductase" evidence="3">
    <location>
        <begin position="170"/>
        <end position="229"/>
    </location>
</feature>
<dbReference type="Pfam" id="PF22725">
    <property type="entry name" value="GFO_IDH_MocA_C3"/>
    <property type="match status" value="1"/>
</dbReference>
<keyword evidence="1" id="KW-0560">Oxidoreductase</keyword>
<evidence type="ECO:0000259" key="2">
    <source>
        <dbReference type="Pfam" id="PF01408"/>
    </source>
</evidence>
<dbReference type="Gene3D" id="3.30.360.10">
    <property type="entry name" value="Dihydrodipicolinate Reductase, domain 2"/>
    <property type="match status" value="1"/>
</dbReference>
<dbReference type="PANTHER" id="PTHR43818">
    <property type="entry name" value="BCDNA.GH03377"/>
    <property type="match status" value="1"/>
</dbReference>
<dbReference type="PANTHER" id="PTHR43818:SF11">
    <property type="entry name" value="BCDNA.GH03377"/>
    <property type="match status" value="1"/>
</dbReference>
<reference evidence="4 5" key="1">
    <citation type="journal article" date="2016" name="Nat. Commun.">
        <title>Thousands of microbial genomes shed light on interconnected biogeochemical processes in an aquifer system.</title>
        <authorList>
            <person name="Anantharaman K."/>
            <person name="Brown C.T."/>
            <person name="Hug L.A."/>
            <person name="Sharon I."/>
            <person name="Castelle C.J."/>
            <person name="Probst A.J."/>
            <person name="Thomas B.C."/>
            <person name="Singh A."/>
            <person name="Wilkins M.J."/>
            <person name="Karaoz U."/>
            <person name="Brodie E.L."/>
            <person name="Williams K.H."/>
            <person name="Hubbard S.S."/>
            <person name="Banfield J.F."/>
        </authorList>
    </citation>
    <scope>NUCLEOTIDE SEQUENCE [LARGE SCALE GENOMIC DNA]</scope>
    <source>
        <strain evidence="5">RIFCSPLOWO2_12_FULL_64_10</strain>
    </source>
</reference>
<protein>
    <submittedName>
        <fullName evidence="4">Dehydrogenase</fullName>
    </submittedName>
</protein>
<evidence type="ECO:0000313" key="5">
    <source>
        <dbReference type="Proteomes" id="UP000178606"/>
    </source>
</evidence>
<evidence type="ECO:0000256" key="1">
    <source>
        <dbReference type="ARBA" id="ARBA00023002"/>
    </source>
</evidence>
<dbReference type="GO" id="GO:0016491">
    <property type="term" value="F:oxidoreductase activity"/>
    <property type="evidence" value="ECO:0007669"/>
    <property type="project" value="UniProtKB-KW"/>
</dbReference>
<dbReference type="InterPro" id="IPR036291">
    <property type="entry name" value="NAD(P)-bd_dom_sf"/>
</dbReference>
<dbReference type="Proteomes" id="UP000178606">
    <property type="component" value="Unassembled WGS sequence"/>
</dbReference>
<dbReference type="SUPFAM" id="SSF51735">
    <property type="entry name" value="NAD(P)-binding Rossmann-fold domains"/>
    <property type="match status" value="1"/>
</dbReference>
<dbReference type="InterPro" id="IPR055170">
    <property type="entry name" value="GFO_IDH_MocA-like_dom"/>
</dbReference>
<dbReference type="InterPro" id="IPR050463">
    <property type="entry name" value="Gfo/Idh/MocA_oxidrdct_glycsds"/>
</dbReference>
<dbReference type="Gene3D" id="3.40.50.720">
    <property type="entry name" value="NAD(P)-binding Rossmann-like Domain"/>
    <property type="match status" value="1"/>
</dbReference>
<dbReference type="GO" id="GO:0000166">
    <property type="term" value="F:nucleotide binding"/>
    <property type="evidence" value="ECO:0007669"/>
    <property type="project" value="InterPro"/>
</dbReference>
<dbReference type="EMBL" id="MFKF01000260">
    <property type="protein sequence ID" value="OGG47922.1"/>
    <property type="molecule type" value="Genomic_DNA"/>
</dbReference>
<feature type="domain" description="Gfo/Idh/MocA-like oxidoreductase N-terminal" evidence="2">
    <location>
        <begin position="7"/>
        <end position="126"/>
    </location>
</feature>
<organism evidence="4 5">
    <name type="scientific">Handelsmanbacteria sp. (strain RIFCSPLOWO2_12_FULL_64_10)</name>
    <dbReference type="NCBI Taxonomy" id="1817868"/>
    <lineage>
        <taxon>Bacteria</taxon>
        <taxon>Candidatus Handelsmaniibacteriota</taxon>
    </lineage>
</organism>
<dbReference type="AlphaFoldDB" id="A0A1F6CG97"/>